<evidence type="ECO:0000256" key="5">
    <source>
        <dbReference type="SAM" id="Phobius"/>
    </source>
</evidence>
<reference evidence="7" key="1">
    <citation type="submission" date="2022-07" db="EMBL/GenBank/DDBJ databases">
        <title>Chromosome-level genome of Muraenolepis orangiensis.</title>
        <authorList>
            <person name="Kim J."/>
        </authorList>
    </citation>
    <scope>NUCLEOTIDE SEQUENCE</scope>
    <source>
        <strain evidence="7">KU_S4_2022</strain>
        <tissue evidence="7">Muscle</tissue>
    </source>
</reference>
<dbReference type="EMBL" id="JANIIK010000116">
    <property type="protein sequence ID" value="KAJ3587784.1"/>
    <property type="molecule type" value="Genomic_DNA"/>
</dbReference>
<sequence>MLRKPKAAPFSLVPTQRSNHSWESVSGAGSWCWQVFFQEGVLLTPMGILRRFLLLKQVTVLLSPHGAALPLLVGCVSSAKALVLLRSPRISTKPSSVFLGQLALAGLLPFPYLALRLATTTLGLAMTEATPGEVDQGIPGAWVGWWSGTVPCMLAERLLDTHLLASLLLLGLLGLEGALVSRWPLQTRRLRTAQYAQLSCCLVWLLVLLELLVVAVDVGWMAGVKPDIYQTDSVSYAPLALPNSSIYLRRTLWLGNVWLHYFVIYCRPPRRASCFH</sequence>
<feature type="transmembrane region" description="Helical" evidence="5">
    <location>
        <begin position="246"/>
        <end position="266"/>
    </location>
</feature>
<comment type="caution">
    <text evidence="7">The sequence shown here is derived from an EMBL/GenBank/DDBJ whole genome shotgun (WGS) entry which is preliminary data.</text>
</comment>
<comment type="subcellular location">
    <subcellularLocation>
        <location evidence="1">Membrane</location>
    </subcellularLocation>
</comment>
<dbReference type="GO" id="GO:0016020">
    <property type="term" value="C:membrane"/>
    <property type="evidence" value="ECO:0007669"/>
    <property type="project" value="UniProtKB-SubCell"/>
</dbReference>
<dbReference type="AlphaFoldDB" id="A0A9Q0I6M3"/>
<dbReference type="Proteomes" id="UP001148018">
    <property type="component" value="Unassembled WGS sequence"/>
</dbReference>
<evidence type="ECO:0000256" key="3">
    <source>
        <dbReference type="ARBA" id="ARBA00022989"/>
    </source>
</evidence>
<evidence type="ECO:0000256" key="2">
    <source>
        <dbReference type="ARBA" id="ARBA00022692"/>
    </source>
</evidence>
<feature type="transmembrane region" description="Helical" evidence="5">
    <location>
        <begin position="67"/>
        <end position="85"/>
    </location>
</feature>
<feature type="transmembrane region" description="Helical" evidence="5">
    <location>
        <begin position="195"/>
        <end position="216"/>
    </location>
</feature>
<evidence type="ECO:0000256" key="4">
    <source>
        <dbReference type="ARBA" id="ARBA00023136"/>
    </source>
</evidence>
<keyword evidence="8" id="KW-1185">Reference proteome</keyword>
<dbReference type="InterPro" id="IPR017452">
    <property type="entry name" value="GPCR_Rhodpsn_7TM"/>
</dbReference>
<protein>
    <recommendedName>
        <fullName evidence="6">G-protein coupled receptors family 1 profile domain-containing protein</fullName>
    </recommendedName>
</protein>
<evidence type="ECO:0000259" key="6">
    <source>
        <dbReference type="PROSITE" id="PS50262"/>
    </source>
</evidence>
<accession>A0A9Q0I6M3</accession>
<dbReference type="Gene3D" id="1.20.1070.10">
    <property type="entry name" value="Rhodopsin 7-helix transmembrane proteins"/>
    <property type="match status" value="1"/>
</dbReference>
<keyword evidence="3 5" id="KW-1133">Transmembrane helix</keyword>
<evidence type="ECO:0000313" key="8">
    <source>
        <dbReference type="Proteomes" id="UP001148018"/>
    </source>
</evidence>
<dbReference type="OrthoDB" id="8807033at2759"/>
<evidence type="ECO:0000313" key="7">
    <source>
        <dbReference type="EMBL" id="KAJ3587784.1"/>
    </source>
</evidence>
<feature type="transmembrane region" description="Helical" evidence="5">
    <location>
        <begin position="163"/>
        <end position="183"/>
    </location>
</feature>
<gene>
    <name evidence="7" type="ORF">NHX12_011380</name>
</gene>
<proteinExistence type="predicted"/>
<evidence type="ECO:0000256" key="1">
    <source>
        <dbReference type="ARBA" id="ARBA00004370"/>
    </source>
</evidence>
<dbReference type="SUPFAM" id="SSF81321">
    <property type="entry name" value="Family A G protein-coupled receptor-like"/>
    <property type="match status" value="1"/>
</dbReference>
<feature type="domain" description="G-protein coupled receptors family 1 profile" evidence="6">
    <location>
        <begin position="76"/>
        <end position="209"/>
    </location>
</feature>
<feature type="transmembrane region" description="Helical" evidence="5">
    <location>
        <begin position="97"/>
        <end position="115"/>
    </location>
</feature>
<name>A0A9Q0I6M3_9TELE</name>
<dbReference type="PROSITE" id="PS50262">
    <property type="entry name" value="G_PROTEIN_RECEP_F1_2"/>
    <property type="match status" value="1"/>
</dbReference>
<keyword evidence="4 5" id="KW-0472">Membrane</keyword>
<organism evidence="7 8">
    <name type="scientific">Muraenolepis orangiensis</name>
    <name type="common">Patagonian moray cod</name>
    <dbReference type="NCBI Taxonomy" id="630683"/>
    <lineage>
        <taxon>Eukaryota</taxon>
        <taxon>Metazoa</taxon>
        <taxon>Chordata</taxon>
        <taxon>Craniata</taxon>
        <taxon>Vertebrata</taxon>
        <taxon>Euteleostomi</taxon>
        <taxon>Actinopterygii</taxon>
        <taxon>Neopterygii</taxon>
        <taxon>Teleostei</taxon>
        <taxon>Neoteleostei</taxon>
        <taxon>Acanthomorphata</taxon>
        <taxon>Zeiogadaria</taxon>
        <taxon>Gadariae</taxon>
        <taxon>Gadiformes</taxon>
        <taxon>Muraenolepidoidei</taxon>
        <taxon>Muraenolepididae</taxon>
        <taxon>Muraenolepis</taxon>
    </lineage>
</organism>
<keyword evidence="2 5" id="KW-0812">Transmembrane</keyword>